<evidence type="ECO:0000313" key="2">
    <source>
        <dbReference type="EMBL" id="KAK1365937.1"/>
    </source>
</evidence>
<dbReference type="Proteomes" id="UP001237642">
    <property type="component" value="Unassembled WGS sequence"/>
</dbReference>
<evidence type="ECO:0000313" key="3">
    <source>
        <dbReference type="Proteomes" id="UP001237642"/>
    </source>
</evidence>
<reference evidence="2" key="1">
    <citation type="submission" date="2023-02" db="EMBL/GenBank/DDBJ databases">
        <title>Genome of toxic invasive species Heracleum sosnowskyi carries increased number of genes despite the absence of recent whole-genome duplications.</title>
        <authorList>
            <person name="Schelkunov M."/>
            <person name="Shtratnikova V."/>
            <person name="Makarenko M."/>
            <person name="Klepikova A."/>
            <person name="Omelchenko D."/>
            <person name="Novikova G."/>
            <person name="Obukhova E."/>
            <person name="Bogdanov V."/>
            <person name="Penin A."/>
            <person name="Logacheva M."/>
        </authorList>
    </citation>
    <scope>NUCLEOTIDE SEQUENCE</scope>
    <source>
        <strain evidence="2">Hsosn_3</strain>
        <tissue evidence="2">Leaf</tissue>
    </source>
</reference>
<dbReference type="SUPFAM" id="SSF52540">
    <property type="entry name" value="P-loop containing nucleoside triphosphate hydrolases"/>
    <property type="match status" value="1"/>
</dbReference>
<evidence type="ECO:0000259" key="1">
    <source>
        <dbReference type="Pfam" id="PF21530"/>
    </source>
</evidence>
<keyword evidence="3" id="KW-1185">Reference proteome</keyword>
<keyword evidence="2" id="KW-0378">Hydrolase</keyword>
<sequence>MTVLQRLPGDFKEYESCGSICKGSSTSEADEVLYPPEFLNSLKFSGMPNHEIKVKIGAPVMLLRNLNAKKGLCNDTRLIITRCYPFLIEAVIIMGKRIVDEDLATTGFTKYIVYREIFENLV</sequence>
<reference evidence="2" key="2">
    <citation type="submission" date="2023-05" db="EMBL/GenBank/DDBJ databases">
        <authorList>
            <person name="Schelkunov M.I."/>
        </authorList>
    </citation>
    <scope>NUCLEOTIDE SEQUENCE</scope>
    <source>
        <strain evidence="2">Hsosn_3</strain>
        <tissue evidence="2">Leaf</tissue>
    </source>
</reference>
<feature type="domain" description="DNA helicase Pif1-like 2B" evidence="1">
    <location>
        <begin position="37"/>
        <end position="82"/>
    </location>
</feature>
<keyword evidence="2" id="KW-0347">Helicase</keyword>
<keyword evidence="2" id="KW-0547">Nucleotide-binding</keyword>
<dbReference type="Pfam" id="PF21530">
    <property type="entry name" value="Pif1_2B_dom"/>
    <property type="match status" value="1"/>
</dbReference>
<dbReference type="GO" id="GO:0004386">
    <property type="term" value="F:helicase activity"/>
    <property type="evidence" value="ECO:0007669"/>
    <property type="project" value="UniProtKB-KW"/>
</dbReference>
<proteinExistence type="predicted"/>
<dbReference type="InterPro" id="IPR027417">
    <property type="entry name" value="P-loop_NTPase"/>
</dbReference>
<dbReference type="InterPro" id="IPR049163">
    <property type="entry name" value="Pif1-like_2B_dom"/>
</dbReference>
<accession>A0AAD8HGW3</accession>
<gene>
    <name evidence="2" type="ORF">POM88_041498</name>
</gene>
<dbReference type="PANTHER" id="PTHR10492">
    <property type="match status" value="1"/>
</dbReference>
<protein>
    <submittedName>
        <fullName evidence="2">ATP-dependent DNA helicase</fullName>
    </submittedName>
</protein>
<organism evidence="2 3">
    <name type="scientific">Heracleum sosnowskyi</name>
    <dbReference type="NCBI Taxonomy" id="360622"/>
    <lineage>
        <taxon>Eukaryota</taxon>
        <taxon>Viridiplantae</taxon>
        <taxon>Streptophyta</taxon>
        <taxon>Embryophyta</taxon>
        <taxon>Tracheophyta</taxon>
        <taxon>Spermatophyta</taxon>
        <taxon>Magnoliopsida</taxon>
        <taxon>eudicotyledons</taxon>
        <taxon>Gunneridae</taxon>
        <taxon>Pentapetalae</taxon>
        <taxon>asterids</taxon>
        <taxon>campanulids</taxon>
        <taxon>Apiales</taxon>
        <taxon>Apiaceae</taxon>
        <taxon>Apioideae</taxon>
        <taxon>apioid superclade</taxon>
        <taxon>Tordylieae</taxon>
        <taxon>Tordyliinae</taxon>
        <taxon>Heracleum</taxon>
    </lineage>
</organism>
<name>A0AAD8HGW3_9APIA</name>
<dbReference type="PANTHER" id="PTHR10492:SF90">
    <property type="entry name" value="ATP-DEPENDENT DNA HELICASE"/>
    <property type="match status" value="1"/>
</dbReference>
<dbReference type="AlphaFoldDB" id="A0AAD8HGW3"/>
<comment type="caution">
    <text evidence="2">The sequence shown here is derived from an EMBL/GenBank/DDBJ whole genome shotgun (WGS) entry which is preliminary data.</text>
</comment>
<keyword evidence="2" id="KW-0067">ATP-binding</keyword>
<dbReference type="EMBL" id="JAUIZM010000009">
    <property type="protein sequence ID" value="KAK1365937.1"/>
    <property type="molecule type" value="Genomic_DNA"/>
</dbReference>